<evidence type="ECO:0000256" key="1">
    <source>
        <dbReference type="ARBA" id="ARBA00006611"/>
    </source>
</evidence>
<dbReference type="InterPro" id="IPR003593">
    <property type="entry name" value="AAA+_ATPase"/>
</dbReference>
<dbReference type="SUPFAM" id="SSF52540">
    <property type="entry name" value="P-loop containing nucleoside triphosphate hydrolases"/>
    <property type="match status" value="1"/>
</dbReference>
<dbReference type="InterPro" id="IPR001482">
    <property type="entry name" value="T2SS/T4SS_dom"/>
</dbReference>
<dbReference type="EMBL" id="LAZR01005152">
    <property type="protein sequence ID" value="KKN02409.1"/>
    <property type="molecule type" value="Genomic_DNA"/>
</dbReference>
<proteinExistence type="inferred from homology"/>
<dbReference type="InterPro" id="IPR006321">
    <property type="entry name" value="PilT/PilU"/>
</dbReference>
<feature type="domain" description="AAA+ ATPase" evidence="2">
    <location>
        <begin position="107"/>
        <end position="232"/>
    </location>
</feature>
<protein>
    <recommendedName>
        <fullName evidence="2">AAA+ ATPase domain-containing protein</fullName>
    </recommendedName>
</protein>
<organism evidence="3">
    <name type="scientific">marine sediment metagenome</name>
    <dbReference type="NCBI Taxonomy" id="412755"/>
    <lineage>
        <taxon>unclassified sequences</taxon>
        <taxon>metagenomes</taxon>
        <taxon>ecological metagenomes</taxon>
    </lineage>
</organism>
<dbReference type="InterPro" id="IPR050921">
    <property type="entry name" value="T4SS_GSP_E_ATPase"/>
</dbReference>
<dbReference type="GO" id="GO:0005524">
    <property type="term" value="F:ATP binding"/>
    <property type="evidence" value="ECO:0007669"/>
    <property type="project" value="InterPro"/>
</dbReference>
<comment type="similarity">
    <text evidence="1">Belongs to the GSP E family.</text>
</comment>
<dbReference type="NCBIfam" id="TIGR01420">
    <property type="entry name" value="pilT_fam"/>
    <property type="match status" value="1"/>
</dbReference>
<sequence length="342" mass="37898">SDLIVKVGTPPYLRTFGELVHFEGANKLNPADTENFAKEVLGTRFDEFRHKMECDLSYEIKGLSRFRVNAFKQRGSIGMVFRRIPDKVPSVEELNLPDVVKDFALRPRGLVLVTGPAGCGKSTTLASLVNHRNSNEACHIVTIEDPVEFLYVDNKAIINQRQVGRDTNSFSKALKYVLRQDPDVIVLGDMRDLETIALAVTAAETGHLVIANLHTSDAVSTIDRIIDVFPPHQQQQIRMQVSVNLVGVVSQLLVKQISGSAWAPAFEVMVATSAVRNMIREAKSHQLSQLLQTQKKQGMISMNQSLATLVRENKASVDEVLSISSEPEELKKLTQSMTSSFA</sequence>
<dbReference type="GO" id="GO:0016887">
    <property type="term" value="F:ATP hydrolysis activity"/>
    <property type="evidence" value="ECO:0007669"/>
    <property type="project" value="InterPro"/>
</dbReference>
<dbReference type="InterPro" id="IPR027417">
    <property type="entry name" value="P-loop_NTPase"/>
</dbReference>
<dbReference type="CDD" id="cd01131">
    <property type="entry name" value="PilT"/>
    <property type="match status" value="1"/>
</dbReference>
<reference evidence="3" key="1">
    <citation type="journal article" date="2015" name="Nature">
        <title>Complex archaea that bridge the gap between prokaryotes and eukaryotes.</title>
        <authorList>
            <person name="Spang A."/>
            <person name="Saw J.H."/>
            <person name="Jorgensen S.L."/>
            <person name="Zaremba-Niedzwiedzka K."/>
            <person name="Martijn J."/>
            <person name="Lind A.E."/>
            <person name="van Eijk R."/>
            <person name="Schleper C."/>
            <person name="Guy L."/>
            <person name="Ettema T.J."/>
        </authorList>
    </citation>
    <scope>NUCLEOTIDE SEQUENCE</scope>
</reference>
<evidence type="ECO:0000259" key="2">
    <source>
        <dbReference type="SMART" id="SM00382"/>
    </source>
</evidence>
<evidence type="ECO:0000313" key="3">
    <source>
        <dbReference type="EMBL" id="KKN02409.1"/>
    </source>
</evidence>
<comment type="caution">
    <text evidence="3">The sequence shown here is derived from an EMBL/GenBank/DDBJ whole genome shotgun (WGS) entry which is preliminary data.</text>
</comment>
<dbReference type="Pfam" id="PF00437">
    <property type="entry name" value="T2SSE"/>
    <property type="match status" value="1"/>
</dbReference>
<name>A0A0F9M9M0_9ZZZZ</name>
<gene>
    <name evidence="3" type="ORF">LCGC14_1117940</name>
</gene>
<dbReference type="SMART" id="SM00382">
    <property type="entry name" value="AAA"/>
    <property type="match status" value="1"/>
</dbReference>
<dbReference type="Gene3D" id="3.30.450.90">
    <property type="match status" value="1"/>
</dbReference>
<dbReference type="Gene3D" id="3.40.50.300">
    <property type="entry name" value="P-loop containing nucleotide triphosphate hydrolases"/>
    <property type="match status" value="1"/>
</dbReference>
<accession>A0A0F9M9M0</accession>
<dbReference type="AlphaFoldDB" id="A0A0F9M9M0"/>
<feature type="non-terminal residue" evidence="3">
    <location>
        <position position="1"/>
    </location>
</feature>
<dbReference type="PANTHER" id="PTHR30486">
    <property type="entry name" value="TWITCHING MOTILITY PROTEIN PILT"/>
    <property type="match status" value="1"/>
</dbReference>